<evidence type="ECO:0000313" key="2">
    <source>
        <dbReference type="Proteomes" id="UP000036958"/>
    </source>
</evidence>
<name>A0A0L8V279_9BACT</name>
<proteinExistence type="predicted"/>
<gene>
    <name evidence="1" type="ORF">NC99_46760</name>
</gene>
<keyword evidence="2" id="KW-1185">Reference proteome</keyword>
<comment type="caution">
    <text evidence="1">The sequence shown here is derived from an EMBL/GenBank/DDBJ whole genome shotgun (WGS) entry which is preliminary data.</text>
</comment>
<dbReference type="Proteomes" id="UP000036958">
    <property type="component" value="Unassembled WGS sequence"/>
</dbReference>
<reference evidence="2" key="1">
    <citation type="submission" date="2015-07" db="EMBL/GenBank/DDBJ databases">
        <title>Genome sequencing of Sunxiuqinia dokdonensis strain SK.</title>
        <authorList>
            <person name="Ahn S."/>
            <person name="Kim B.-C."/>
        </authorList>
    </citation>
    <scope>NUCLEOTIDE SEQUENCE [LARGE SCALE GENOMIC DNA]</scope>
    <source>
        <strain evidence="2">SK</strain>
    </source>
</reference>
<accession>A0A0L8V279</accession>
<organism evidence="1 2">
    <name type="scientific">Sunxiuqinia dokdonensis</name>
    <dbReference type="NCBI Taxonomy" id="1409788"/>
    <lineage>
        <taxon>Bacteria</taxon>
        <taxon>Pseudomonadati</taxon>
        <taxon>Bacteroidota</taxon>
        <taxon>Bacteroidia</taxon>
        <taxon>Marinilabiliales</taxon>
        <taxon>Prolixibacteraceae</taxon>
        <taxon>Sunxiuqinia</taxon>
    </lineage>
</organism>
<dbReference type="STRING" id="1409788.NC99_46760"/>
<dbReference type="OrthoDB" id="1466667at2"/>
<sequence>MFKSFVKIGIFASLVALVALSMAFSSGRLGKVSCDELVVLIDKDSPRFIDEDEIARLIKKADKSLFEKKLNEINTEQLEHELKKETTIREIEIYRRITGENMEFKGKLIAEVSQRDPIMRVRNETEDFYLDRAGVRISASQAFVSKVLLASGYASEKYAREQLLPLVVFIQENEFWNAQIEQLQVNKNGELVLSTLVGDQLIEFGKPSDFELKLRNLKALYDQAFPRTGWDFYSKINLKYTNQVVCTKK</sequence>
<dbReference type="EMBL" id="LGIA01000225">
    <property type="protein sequence ID" value="KOH42509.1"/>
    <property type="molecule type" value="Genomic_DNA"/>
</dbReference>
<evidence type="ECO:0008006" key="3">
    <source>
        <dbReference type="Google" id="ProtNLM"/>
    </source>
</evidence>
<dbReference type="AlphaFoldDB" id="A0A0L8V279"/>
<dbReference type="RefSeq" id="WP_053189075.1">
    <property type="nucleotide sequence ID" value="NZ_LGIA01000225.1"/>
</dbReference>
<protein>
    <recommendedName>
        <fullName evidence="3">Cell division protein FtsQ</fullName>
    </recommendedName>
</protein>
<evidence type="ECO:0000313" key="1">
    <source>
        <dbReference type="EMBL" id="KOH42509.1"/>
    </source>
</evidence>